<evidence type="ECO:0008006" key="4">
    <source>
        <dbReference type="Google" id="ProtNLM"/>
    </source>
</evidence>
<dbReference type="EMBL" id="ACZI02000003">
    <property type="protein sequence ID" value="EFV14320.2"/>
    <property type="molecule type" value="Genomic_DNA"/>
</dbReference>
<keyword evidence="3" id="KW-1185">Reference proteome</keyword>
<accession>E5XMU7</accession>
<dbReference type="OrthoDB" id="4760165at2"/>
<feature type="transmembrane region" description="Helical" evidence="1">
    <location>
        <begin position="135"/>
        <end position="152"/>
    </location>
</feature>
<protein>
    <recommendedName>
        <fullName evidence="4">Metal-dependent hydrolase</fullName>
    </recommendedName>
</protein>
<dbReference type="InterPro" id="IPR016516">
    <property type="entry name" value="UCP07580"/>
</dbReference>
<reference evidence="2 3" key="1">
    <citation type="journal article" date="2011" name="Stand. Genomic Sci.">
        <title>High quality draft genome sequence of Segniliparus rugosus CDC 945(T)= (ATCC BAA-974(T)).</title>
        <authorList>
            <person name="Earl A.M."/>
            <person name="Desjardins C.A."/>
            <person name="Fitzgerald M.G."/>
            <person name="Arachchi H.M."/>
            <person name="Zeng Q."/>
            <person name="Mehta T."/>
            <person name="Griggs A."/>
            <person name="Birren B.W."/>
            <person name="Toney N.C."/>
            <person name="Carr J."/>
            <person name="Posey J."/>
            <person name="Butler W.R."/>
        </authorList>
    </citation>
    <scope>NUCLEOTIDE SEQUENCE [LARGE SCALE GENOMIC DNA]</scope>
    <source>
        <strain evidence="3">ATCC BAA-974 / DSM 45345 / CCUG 50838 / CIP 108380 / JCM 13579 / CDC 945</strain>
    </source>
</reference>
<dbReference type="PANTHER" id="PTHR39456">
    <property type="entry name" value="METAL-DEPENDENT HYDROLASE"/>
    <property type="match status" value="1"/>
</dbReference>
<keyword evidence="1" id="KW-1133">Transmembrane helix</keyword>
<dbReference type="Pfam" id="PF10118">
    <property type="entry name" value="Metal_hydrol"/>
    <property type="match status" value="1"/>
</dbReference>
<proteinExistence type="predicted"/>
<keyword evidence="1" id="KW-0472">Membrane</keyword>
<organism evidence="2 3">
    <name type="scientific">Segniliparus rugosus (strain ATCC BAA-974 / DSM 45345 / CCUG 50838 / CIP 108380 / JCM 13579 / CDC 945)</name>
    <dbReference type="NCBI Taxonomy" id="679197"/>
    <lineage>
        <taxon>Bacteria</taxon>
        <taxon>Bacillati</taxon>
        <taxon>Actinomycetota</taxon>
        <taxon>Actinomycetes</taxon>
        <taxon>Mycobacteriales</taxon>
        <taxon>Segniliparaceae</taxon>
        <taxon>Segniliparus</taxon>
    </lineage>
</organism>
<dbReference type="PIRSF" id="PIRSF007580">
    <property type="entry name" value="UCP07580"/>
    <property type="match status" value="1"/>
</dbReference>
<sequence length="297" mass="34109">MTTPTRAAKVYPKVRRISFPFGKPEPMNRYFAADNIVLSHMVAFLSFAFPGGEDFFIRSVRRFSQGINDADLKKRVAGFVGQETVHSQQHEILNEKLNELGYRNRLMNVGFGFLKANEGALDEFYGMDRFKTLRYFMLIITAASEHLTAIAAERVLGYEEVQAMLTDPEVKNLFNWHVYEELEHKSVAIDVYRAAGGPEWLRVVGTWFVLATGSAIPVVATLSSILLTDSYARRHPIRVVKDLVKLLRLPFLKGFFKDVLEYTKWNFHPDHRDTTALLNRWHAELFGENGRLLDHLK</sequence>
<name>E5XMU7_SEGRC</name>
<dbReference type="eggNOG" id="COG3687">
    <property type="taxonomic scope" value="Bacteria"/>
</dbReference>
<evidence type="ECO:0000313" key="2">
    <source>
        <dbReference type="EMBL" id="EFV14320.2"/>
    </source>
</evidence>
<gene>
    <name evidence="2" type="ORF">HMPREF9336_00817</name>
</gene>
<evidence type="ECO:0000313" key="3">
    <source>
        <dbReference type="Proteomes" id="UP000004816"/>
    </source>
</evidence>
<dbReference type="HOGENOM" id="CLU_051636_0_0_11"/>
<dbReference type="STRING" id="679197.HMPREF9336_00817"/>
<dbReference type="AlphaFoldDB" id="E5XMU7"/>
<evidence type="ECO:0000256" key="1">
    <source>
        <dbReference type="SAM" id="Phobius"/>
    </source>
</evidence>
<dbReference type="Proteomes" id="UP000004816">
    <property type="component" value="Unassembled WGS sequence"/>
</dbReference>
<dbReference type="PANTHER" id="PTHR39456:SF1">
    <property type="entry name" value="METAL-DEPENDENT HYDROLASE"/>
    <property type="match status" value="1"/>
</dbReference>
<keyword evidence="1" id="KW-0812">Transmembrane</keyword>
<comment type="caution">
    <text evidence="2">The sequence shown here is derived from an EMBL/GenBank/DDBJ whole genome shotgun (WGS) entry which is preliminary data.</text>
</comment>
<feature type="transmembrane region" description="Helical" evidence="1">
    <location>
        <begin position="207"/>
        <end position="228"/>
    </location>
</feature>